<evidence type="ECO:0000313" key="2">
    <source>
        <dbReference type="Proteomes" id="UP000033870"/>
    </source>
</evidence>
<name>A0A0G1YHN3_9BACT</name>
<proteinExistence type="predicted"/>
<protein>
    <submittedName>
        <fullName evidence="1">Uncharacterized protein</fullName>
    </submittedName>
</protein>
<organism evidence="1 2">
    <name type="scientific">Candidatus Magasanikbacteria bacterium GW2011_GWA2_56_11</name>
    <dbReference type="NCBI Taxonomy" id="1619044"/>
    <lineage>
        <taxon>Bacteria</taxon>
        <taxon>Candidatus Magasanikiibacteriota</taxon>
    </lineage>
</organism>
<dbReference type="EMBL" id="LCRX01000004">
    <property type="protein sequence ID" value="KKW42700.1"/>
    <property type="molecule type" value="Genomic_DNA"/>
</dbReference>
<sequence>MSDAVLNPEVAHIVEQFCLELALAGFKVMSHEGLNVTIEMQECDLCRRQTTMANGVCLNCAPPLTRQVQPPVIDNESGSGQGHCPKCGPTTAIRSGPVWRCGRCSEEVMPRAA</sequence>
<evidence type="ECO:0000313" key="1">
    <source>
        <dbReference type="EMBL" id="KKW42700.1"/>
    </source>
</evidence>
<comment type="caution">
    <text evidence="1">The sequence shown here is derived from an EMBL/GenBank/DDBJ whole genome shotgun (WGS) entry which is preliminary data.</text>
</comment>
<accession>A0A0G1YHN3</accession>
<gene>
    <name evidence="1" type="ORF">UY92_C0004G0036</name>
</gene>
<dbReference type="AlphaFoldDB" id="A0A0G1YHN3"/>
<dbReference type="Proteomes" id="UP000033870">
    <property type="component" value="Unassembled WGS sequence"/>
</dbReference>
<reference evidence="1 2" key="1">
    <citation type="journal article" date="2015" name="Nature">
        <title>rRNA introns, odd ribosomes, and small enigmatic genomes across a large radiation of phyla.</title>
        <authorList>
            <person name="Brown C.T."/>
            <person name="Hug L.A."/>
            <person name="Thomas B.C."/>
            <person name="Sharon I."/>
            <person name="Castelle C.J."/>
            <person name="Singh A."/>
            <person name="Wilkins M.J."/>
            <person name="Williams K.H."/>
            <person name="Banfield J.F."/>
        </authorList>
    </citation>
    <scope>NUCLEOTIDE SEQUENCE [LARGE SCALE GENOMIC DNA]</scope>
</reference>